<dbReference type="Proteomes" id="UP000682204">
    <property type="component" value="Chromosome"/>
</dbReference>
<evidence type="ECO:0000313" key="2">
    <source>
        <dbReference type="Proteomes" id="UP000682204"/>
    </source>
</evidence>
<reference evidence="1" key="1">
    <citation type="submission" date="2021-05" db="EMBL/GenBank/DDBJ databases">
        <title>An isolated secondary fermenter in methanogenic hydrocarbon-degrading communities.</title>
        <authorList>
            <person name="Liu Y.-F."/>
            <person name="Liu Z.-l."/>
        </authorList>
    </citation>
    <scope>NUCLEOTIDE SEQUENCE</scope>
    <source>
        <strain evidence="1">L-13</strain>
    </source>
</reference>
<organism evidence="1 2">
    <name type="scientific">Aminirod propionatiphilus</name>
    <dbReference type="NCBI Taxonomy" id="3415223"/>
    <lineage>
        <taxon>Bacteria</taxon>
        <taxon>Thermotogati</taxon>
        <taxon>Synergistota</taxon>
        <taxon>Synergistia</taxon>
        <taxon>Synergistales</taxon>
        <taxon>Aminiphilaceae</taxon>
        <taxon>Aminirod</taxon>
    </lineage>
</organism>
<sequence length="519" mass="53905">MDWQIHLPVLIVLLPLLGAFGTPAVAFFGGVARRLWLVLLSMATAVLVALLWSRVAHSGVALYVIGAEAWNLVLSQGVFAPLRIVLAVDGFASFSSLLLAVACLVGALAFLSDDGGRRNDATPTLLHFLVLASGLALIVTGDLFNFALFLGLFSLASWALVALDRDHRSALTVAFNGLAFSSLTLSLILAAVALLYGRYDTAALAALARSMPFGLAEKAALVFFVAALLSRCGSVPFHFSLVGPFSVTSTGTACLLLAGVHVGLYGLMRVVFSLYGTVLGGEVLGGTFLLSGALSLLIGVLFALKADDLSSLTAWIVLSQIGYILLGLGVALSCLGDARAMADYGLTALRGALAQWSVLLIASSLLLLCVGVLRRQEGTTRLDRLHLRGGAGALAAGSFFVAAWTLSGFPPFVGYVPKLLLSQSLVAFQPLLGALSIGASVAVAAALIRAFHAAFLGTGEVLPRRETPLPTLLVVGGLLVLIGFLSALPSWSLGRWVDPAAAALLNQRGYIEAVLGGGL</sequence>
<proteinExistence type="predicted"/>
<dbReference type="EMBL" id="CP074691">
    <property type="protein sequence ID" value="QVL35125.1"/>
    <property type="molecule type" value="Genomic_DNA"/>
</dbReference>
<evidence type="ECO:0000313" key="1">
    <source>
        <dbReference type="EMBL" id="QVL35125.1"/>
    </source>
</evidence>
<name>A0ACD1DSK4_9BACT</name>
<protein>
    <submittedName>
        <fullName evidence="1">NADH:ubiquinone oxidoreductase</fullName>
    </submittedName>
</protein>
<accession>A0ACD1DSK4</accession>
<gene>
    <name evidence="1" type="ORF">KIH16_07800</name>
</gene>
<keyword evidence="2" id="KW-1185">Reference proteome</keyword>